<dbReference type="EMBL" id="DUZY01000003">
    <property type="protein sequence ID" value="DAD32627.1"/>
    <property type="molecule type" value="Genomic_DNA"/>
</dbReference>
<protein>
    <submittedName>
        <fullName evidence="1">Uncharacterized protein</fullName>
    </submittedName>
</protein>
<dbReference type="AlphaFoldDB" id="A0A822YJD2"/>
<reference evidence="1 2" key="1">
    <citation type="journal article" date="2020" name="Mol. Biol. Evol.">
        <title>Distinct Expression and Methylation Patterns for Genes with Different Fates following a Single Whole-Genome Duplication in Flowering Plants.</title>
        <authorList>
            <person name="Shi T."/>
            <person name="Rahmani R.S."/>
            <person name="Gugger P.F."/>
            <person name="Wang M."/>
            <person name="Li H."/>
            <person name="Zhang Y."/>
            <person name="Li Z."/>
            <person name="Wang Q."/>
            <person name="Van de Peer Y."/>
            <person name="Marchal K."/>
            <person name="Chen J."/>
        </authorList>
    </citation>
    <scope>NUCLEOTIDE SEQUENCE [LARGE SCALE GENOMIC DNA]</scope>
    <source>
        <tissue evidence="1">Leaf</tissue>
    </source>
</reference>
<keyword evidence="2" id="KW-1185">Reference proteome</keyword>
<comment type="caution">
    <text evidence="1">The sequence shown here is derived from an EMBL/GenBank/DDBJ whole genome shotgun (WGS) entry which is preliminary data.</text>
</comment>
<evidence type="ECO:0000313" key="2">
    <source>
        <dbReference type="Proteomes" id="UP000607653"/>
    </source>
</evidence>
<dbReference type="Proteomes" id="UP000607653">
    <property type="component" value="Unassembled WGS sequence"/>
</dbReference>
<name>A0A822YJD2_NELNU</name>
<organism evidence="1 2">
    <name type="scientific">Nelumbo nucifera</name>
    <name type="common">Sacred lotus</name>
    <dbReference type="NCBI Taxonomy" id="4432"/>
    <lineage>
        <taxon>Eukaryota</taxon>
        <taxon>Viridiplantae</taxon>
        <taxon>Streptophyta</taxon>
        <taxon>Embryophyta</taxon>
        <taxon>Tracheophyta</taxon>
        <taxon>Spermatophyta</taxon>
        <taxon>Magnoliopsida</taxon>
        <taxon>Proteales</taxon>
        <taxon>Nelumbonaceae</taxon>
        <taxon>Nelumbo</taxon>
    </lineage>
</organism>
<sequence>MNFRVHARDELMQIVRQVMRDTVMEAAQQNQ</sequence>
<evidence type="ECO:0000313" key="1">
    <source>
        <dbReference type="EMBL" id="DAD32627.1"/>
    </source>
</evidence>
<gene>
    <name evidence="1" type="ORF">HUJ06_011478</name>
</gene>
<accession>A0A822YJD2</accession>
<proteinExistence type="predicted"/>